<keyword evidence="2" id="KW-1185">Reference proteome</keyword>
<dbReference type="AlphaFoldDB" id="A0A2U1JHY0"/>
<organism evidence="1 2">
    <name type="scientific">Flavobacterium psychrotolerans</name>
    <dbReference type="NCBI Taxonomy" id="2169410"/>
    <lineage>
        <taxon>Bacteria</taxon>
        <taxon>Pseudomonadati</taxon>
        <taxon>Bacteroidota</taxon>
        <taxon>Flavobacteriia</taxon>
        <taxon>Flavobacteriales</taxon>
        <taxon>Flavobacteriaceae</taxon>
        <taxon>Flavobacterium</taxon>
    </lineage>
</organism>
<accession>A0A2U1JHY0</accession>
<evidence type="ECO:0000313" key="1">
    <source>
        <dbReference type="EMBL" id="PWA04483.1"/>
    </source>
</evidence>
<proteinExistence type="predicted"/>
<comment type="caution">
    <text evidence="1">The sequence shown here is derived from an EMBL/GenBank/DDBJ whole genome shotgun (WGS) entry which is preliminary data.</text>
</comment>
<dbReference type="EMBL" id="QCZI01000014">
    <property type="protein sequence ID" value="PWA04483.1"/>
    <property type="molecule type" value="Genomic_DNA"/>
</dbReference>
<dbReference type="Proteomes" id="UP000245449">
    <property type="component" value="Unassembled WGS sequence"/>
</dbReference>
<evidence type="ECO:0008006" key="3">
    <source>
        <dbReference type="Google" id="ProtNLM"/>
    </source>
</evidence>
<evidence type="ECO:0000313" key="2">
    <source>
        <dbReference type="Proteomes" id="UP000245449"/>
    </source>
</evidence>
<protein>
    <recommendedName>
        <fullName evidence="3">Alginate export domain-containing protein</fullName>
    </recommendedName>
</protein>
<reference evidence="1 2" key="1">
    <citation type="submission" date="2018-04" db="EMBL/GenBank/DDBJ databases">
        <title>Flavobacterium sp. nov., isolated from glacier ice.</title>
        <authorList>
            <person name="Liu Q."/>
            <person name="Xin Y.-H."/>
        </authorList>
    </citation>
    <scope>NUCLEOTIDE SEQUENCE [LARGE SCALE GENOMIC DNA]</scope>
    <source>
        <strain evidence="1 2">RB1R5</strain>
    </source>
</reference>
<name>A0A2U1JHY0_9FLAO</name>
<sequence length="113" mass="12871">MGATNIISFYPYIKINPIQKLNILAEVFFMSRNSNQDGTYSPGMIENRPKPNAIFISDKKTLGQFYVLETNYQQTKNLSFSFDASYFNAGNYPKATGNGKDVTYLSFKSTFKF</sequence>
<gene>
    <name evidence="1" type="ORF">DB895_11260</name>
</gene>